<evidence type="ECO:0008006" key="3">
    <source>
        <dbReference type="Google" id="ProtNLM"/>
    </source>
</evidence>
<dbReference type="Proteomes" id="UP001215598">
    <property type="component" value="Unassembled WGS sequence"/>
</dbReference>
<dbReference type="EMBL" id="JARKIB010000009">
    <property type="protein sequence ID" value="KAJ7776357.1"/>
    <property type="molecule type" value="Genomic_DNA"/>
</dbReference>
<reference evidence="1" key="1">
    <citation type="submission" date="2023-03" db="EMBL/GenBank/DDBJ databases">
        <title>Massive genome expansion in bonnet fungi (Mycena s.s.) driven by repeated elements and novel gene families across ecological guilds.</title>
        <authorList>
            <consortium name="Lawrence Berkeley National Laboratory"/>
            <person name="Harder C.B."/>
            <person name="Miyauchi S."/>
            <person name="Viragh M."/>
            <person name="Kuo A."/>
            <person name="Thoen E."/>
            <person name="Andreopoulos B."/>
            <person name="Lu D."/>
            <person name="Skrede I."/>
            <person name="Drula E."/>
            <person name="Henrissat B."/>
            <person name="Morin E."/>
            <person name="Kohler A."/>
            <person name="Barry K."/>
            <person name="LaButti K."/>
            <person name="Morin E."/>
            <person name="Salamov A."/>
            <person name="Lipzen A."/>
            <person name="Mereny Z."/>
            <person name="Hegedus B."/>
            <person name="Baldrian P."/>
            <person name="Stursova M."/>
            <person name="Weitz H."/>
            <person name="Taylor A."/>
            <person name="Grigoriev I.V."/>
            <person name="Nagy L.G."/>
            <person name="Martin F."/>
            <person name="Kauserud H."/>
        </authorList>
    </citation>
    <scope>NUCLEOTIDE SEQUENCE</scope>
    <source>
        <strain evidence="1">CBHHK182m</strain>
    </source>
</reference>
<proteinExistence type="predicted"/>
<evidence type="ECO:0000313" key="2">
    <source>
        <dbReference type="Proteomes" id="UP001215598"/>
    </source>
</evidence>
<gene>
    <name evidence="1" type="ORF">B0H16DRAFT_1006138</name>
</gene>
<keyword evidence="2" id="KW-1185">Reference proteome</keyword>
<evidence type="ECO:0000313" key="1">
    <source>
        <dbReference type="EMBL" id="KAJ7776357.1"/>
    </source>
</evidence>
<name>A0AAD7NV42_9AGAR</name>
<dbReference type="AlphaFoldDB" id="A0AAD7NV42"/>
<comment type="caution">
    <text evidence="1">The sequence shown here is derived from an EMBL/GenBank/DDBJ whole genome shotgun (WGS) entry which is preliminary data.</text>
</comment>
<protein>
    <recommendedName>
        <fullName evidence="3">F-box domain-containing protein</fullName>
    </recommendedName>
</protein>
<sequence length="436" mass="47775">MNSQSEDVVREIFKSCLDTRFPHLQPFLPAEAPLLLCGVCAWWRTIALTTPELWARLSVSIGREISDTAQPSHPLIEVWIARSGARPLALVLKDLGLRSSIDRAEDVLQAFLPHFHRWQSITLLLPNAAFPAALMDLGRLGTGVSQLQIANLEFGADPGFQAADTPQVAGLARLLTVSSQLHTLYYKNDPSTLHLLDLSWAQLTVIDLVPVWSPMSQIIDIMQKAPKLRSLSVFIVDACNVARPLGLPDLVILWIMSEVDLGPLFRQLNLPALSNLQVICGNLVPLVPQTEVVNCINRSRCSLHAAIFKSLRIPEAALIAFLRQSPALILFEVSNDGAATITDDILTLLTAGNADCLCPDLQIIRFPDSSVSSVDGLLANMVASRRTTASLSPSLSRFVVDFSDVDLTRHAADIRRLKELGEVPGFLVWINQPETG</sequence>
<accession>A0AAD7NV42</accession>
<organism evidence="1 2">
    <name type="scientific">Mycena metata</name>
    <dbReference type="NCBI Taxonomy" id="1033252"/>
    <lineage>
        <taxon>Eukaryota</taxon>
        <taxon>Fungi</taxon>
        <taxon>Dikarya</taxon>
        <taxon>Basidiomycota</taxon>
        <taxon>Agaricomycotina</taxon>
        <taxon>Agaricomycetes</taxon>
        <taxon>Agaricomycetidae</taxon>
        <taxon>Agaricales</taxon>
        <taxon>Marasmiineae</taxon>
        <taxon>Mycenaceae</taxon>
        <taxon>Mycena</taxon>
    </lineage>
</organism>